<keyword evidence="2 7" id="KW-0813">Transport</keyword>
<feature type="transmembrane region" description="Helical" evidence="7">
    <location>
        <begin position="12"/>
        <end position="35"/>
    </location>
</feature>
<dbReference type="Gene3D" id="1.10.3720.10">
    <property type="entry name" value="MetI-like"/>
    <property type="match status" value="1"/>
</dbReference>
<dbReference type="GO" id="GO:0005886">
    <property type="term" value="C:plasma membrane"/>
    <property type="evidence" value="ECO:0007669"/>
    <property type="project" value="UniProtKB-SubCell"/>
</dbReference>
<proteinExistence type="inferred from homology"/>
<dbReference type="Pfam" id="PF00528">
    <property type="entry name" value="BPD_transp_1"/>
    <property type="match status" value="1"/>
</dbReference>
<dbReference type="GO" id="GO:0055085">
    <property type="term" value="P:transmembrane transport"/>
    <property type="evidence" value="ECO:0007669"/>
    <property type="project" value="InterPro"/>
</dbReference>
<name>A0A9J6ZGS0_9BACL</name>
<dbReference type="Proteomes" id="UP001056756">
    <property type="component" value="Chromosome"/>
</dbReference>
<feature type="transmembrane region" description="Helical" evidence="7">
    <location>
        <begin position="261"/>
        <end position="285"/>
    </location>
</feature>
<evidence type="ECO:0000256" key="1">
    <source>
        <dbReference type="ARBA" id="ARBA00004651"/>
    </source>
</evidence>
<evidence type="ECO:0000259" key="8">
    <source>
        <dbReference type="PROSITE" id="PS50928"/>
    </source>
</evidence>
<dbReference type="KEGG" id="plig:NAG76_03745"/>
<dbReference type="InterPro" id="IPR035906">
    <property type="entry name" value="MetI-like_sf"/>
</dbReference>
<dbReference type="InterPro" id="IPR051393">
    <property type="entry name" value="ABC_transporter_permease"/>
</dbReference>
<feature type="transmembrane region" description="Helical" evidence="7">
    <location>
        <begin position="74"/>
        <end position="94"/>
    </location>
</feature>
<dbReference type="PANTHER" id="PTHR30193:SF37">
    <property type="entry name" value="INNER MEMBRANE ABC TRANSPORTER PERMEASE PROTEIN YCJO"/>
    <property type="match status" value="1"/>
</dbReference>
<keyword evidence="5 7" id="KW-1133">Transmembrane helix</keyword>
<feature type="transmembrane region" description="Helical" evidence="7">
    <location>
        <begin position="154"/>
        <end position="177"/>
    </location>
</feature>
<evidence type="ECO:0000256" key="5">
    <source>
        <dbReference type="ARBA" id="ARBA00022989"/>
    </source>
</evidence>
<gene>
    <name evidence="9" type="ORF">NAG76_03745</name>
</gene>
<evidence type="ECO:0000256" key="6">
    <source>
        <dbReference type="ARBA" id="ARBA00023136"/>
    </source>
</evidence>
<comment type="subcellular location">
    <subcellularLocation>
        <location evidence="1 7">Cell membrane</location>
        <topology evidence="1 7">Multi-pass membrane protein</topology>
    </subcellularLocation>
</comment>
<feature type="domain" description="ABC transmembrane type-1" evidence="8">
    <location>
        <begin position="68"/>
        <end position="281"/>
    </location>
</feature>
<evidence type="ECO:0000256" key="4">
    <source>
        <dbReference type="ARBA" id="ARBA00022692"/>
    </source>
</evidence>
<feature type="transmembrane region" description="Helical" evidence="7">
    <location>
        <begin position="208"/>
        <end position="228"/>
    </location>
</feature>
<reference evidence="9" key="1">
    <citation type="submission" date="2022-05" db="EMBL/GenBank/DDBJ databases">
        <title>Novel bacterial taxa in a minimal lignocellulolytic consortium and its capacity to transform plastics disclosed by genome-resolved metagenomics.</title>
        <authorList>
            <person name="Rodriguez C.A.D."/>
            <person name="Diaz-Garcia L."/>
            <person name="Herrera K."/>
            <person name="Tarazona N.A."/>
            <person name="Sproer C."/>
            <person name="Overmann J."/>
            <person name="Jimenez D.J."/>
        </authorList>
    </citation>
    <scope>NUCLEOTIDE SEQUENCE</scope>
    <source>
        <strain evidence="9">MAG5</strain>
    </source>
</reference>
<dbReference type="PROSITE" id="PS50928">
    <property type="entry name" value="ABC_TM1"/>
    <property type="match status" value="1"/>
</dbReference>
<protein>
    <submittedName>
        <fullName evidence="9">Sugar ABC transporter permease</fullName>
    </submittedName>
</protein>
<dbReference type="PANTHER" id="PTHR30193">
    <property type="entry name" value="ABC TRANSPORTER PERMEASE PROTEIN"/>
    <property type="match status" value="1"/>
</dbReference>
<accession>A0A9J6ZGS0</accession>
<evidence type="ECO:0000256" key="3">
    <source>
        <dbReference type="ARBA" id="ARBA00022475"/>
    </source>
</evidence>
<dbReference type="CDD" id="cd06261">
    <property type="entry name" value="TM_PBP2"/>
    <property type="match status" value="1"/>
</dbReference>
<keyword evidence="4 7" id="KW-0812">Transmembrane</keyword>
<evidence type="ECO:0000313" key="10">
    <source>
        <dbReference type="Proteomes" id="UP001056756"/>
    </source>
</evidence>
<dbReference type="AlphaFoldDB" id="A0A9J6ZGS0"/>
<evidence type="ECO:0000256" key="2">
    <source>
        <dbReference type="ARBA" id="ARBA00022448"/>
    </source>
</evidence>
<keyword evidence="3" id="KW-1003">Cell membrane</keyword>
<dbReference type="InterPro" id="IPR000515">
    <property type="entry name" value="MetI-like"/>
</dbReference>
<organism evidence="9 10">
    <name type="scientific">Candidatus Pristimantibacillus lignocellulolyticus</name>
    <dbReference type="NCBI Taxonomy" id="2994561"/>
    <lineage>
        <taxon>Bacteria</taxon>
        <taxon>Bacillati</taxon>
        <taxon>Bacillota</taxon>
        <taxon>Bacilli</taxon>
        <taxon>Bacillales</taxon>
        <taxon>Paenibacillaceae</taxon>
        <taxon>Candidatus Pristimantibacillus</taxon>
    </lineage>
</organism>
<evidence type="ECO:0000256" key="7">
    <source>
        <dbReference type="RuleBase" id="RU363032"/>
    </source>
</evidence>
<evidence type="ECO:0000313" key="9">
    <source>
        <dbReference type="EMBL" id="URN95386.1"/>
    </source>
</evidence>
<dbReference type="SUPFAM" id="SSF161098">
    <property type="entry name" value="MetI-like"/>
    <property type="match status" value="1"/>
</dbReference>
<feature type="transmembrane region" description="Helical" evidence="7">
    <location>
        <begin position="106"/>
        <end position="126"/>
    </location>
</feature>
<keyword evidence="6 7" id="KW-0472">Membrane</keyword>
<comment type="similarity">
    <text evidence="7">Belongs to the binding-protein-dependent transport system permease family.</text>
</comment>
<dbReference type="EMBL" id="CP097899">
    <property type="protein sequence ID" value="URN95386.1"/>
    <property type="molecule type" value="Genomic_DNA"/>
</dbReference>
<sequence>MNTKKRDRTYLFMILPAFIGFMILFIVPTIMSFGYSVTNWSVYKPDFQFNGLDNYTQLLSDTKNTTAIKNSIKYAIVITIFQNLFAIVFAVLLNQKRFMSNIVKSIFFFPAVLSVLVVGFLFQYIMTSSDFGLLNNIITFFGGSPVNWLGNSKIALYSVLFTQVWQWTGWSMVIYIANLKSIDSSIYEAASIDGASKMQTLRRITLPLLYPAASFNILMCLIGGLKVFDVIFAMTKGGPGYATETIITTMIREGFNNGRTAYASAIAVVFFIIVFILTRVVTYGLNKWEEKIS</sequence>